<feature type="compositionally biased region" description="Polar residues" evidence="6">
    <location>
        <begin position="775"/>
        <end position="786"/>
    </location>
</feature>
<gene>
    <name evidence="8" type="primary">Map7d3</name>
</gene>
<organism evidence="7 8">
    <name type="scientific">Octodon degus</name>
    <name type="common">Degu</name>
    <name type="synonym">Sciurus degus</name>
    <dbReference type="NCBI Taxonomy" id="10160"/>
    <lineage>
        <taxon>Eukaryota</taxon>
        <taxon>Metazoa</taxon>
        <taxon>Chordata</taxon>
        <taxon>Craniata</taxon>
        <taxon>Vertebrata</taxon>
        <taxon>Euteleostomi</taxon>
        <taxon>Mammalia</taxon>
        <taxon>Eutheria</taxon>
        <taxon>Euarchontoglires</taxon>
        <taxon>Glires</taxon>
        <taxon>Rodentia</taxon>
        <taxon>Hystricomorpha</taxon>
        <taxon>Octodontidae</taxon>
        <taxon>Octodon</taxon>
    </lineage>
</organism>
<dbReference type="CTD" id="79649"/>
<feature type="compositionally biased region" description="Polar residues" evidence="6">
    <location>
        <begin position="736"/>
        <end position="747"/>
    </location>
</feature>
<feature type="compositionally biased region" description="Polar residues" evidence="6">
    <location>
        <begin position="841"/>
        <end position="852"/>
    </location>
</feature>
<accession>A0A6P6DHC2</accession>
<feature type="compositionally biased region" description="Basic and acidic residues" evidence="6">
    <location>
        <begin position="101"/>
        <end position="162"/>
    </location>
</feature>
<feature type="compositionally biased region" description="Basic and acidic residues" evidence="6">
    <location>
        <begin position="689"/>
        <end position="709"/>
    </location>
</feature>
<evidence type="ECO:0000256" key="6">
    <source>
        <dbReference type="SAM" id="MobiDB-lite"/>
    </source>
</evidence>
<keyword evidence="5" id="KW-0206">Cytoskeleton</keyword>
<feature type="region of interest" description="Disordered" evidence="6">
    <location>
        <begin position="588"/>
        <end position="793"/>
    </location>
</feature>
<reference evidence="8" key="1">
    <citation type="submission" date="2025-08" db="UniProtKB">
        <authorList>
            <consortium name="RefSeq"/>
        </authorList>
    </citation>
    <scope>IDENTIFICATION</scope>
</reference>
<feature type="region of interest" description="Disordered" evidence="6">
    <location>
        <begin position="232"/>
        <end position="549"/>
    </location>
</feature>
<comment type="subcellular location">
    <subcellularLocation>
        <location evidence="1">Cytoplasm</location>
        <location evidence="1">Cytoskeleton</location>
    </subcellularLocation>
</comment>
<feature type="compositionally biased region" description="Acidic residues" evidence="6">
    <location>
        <begin position="749"/>
        <end position="768"/>
    </location>
</feature>
<feature type="compositionally biased region" description="Low complexity" evidence="6">
    <location>
        <begin position="362"/>
        <end position="374"/>
    </location>
</feature>
<feature type="compositionally biased region" description="Basic and acidic residues" evidence="6">
    <location>
        <begin position="174"/>
        <end position="207"/>
    </location>
</feature>
<dbReference type="PANTHER" id="PTHR15073:SF5">
    <property type="entry name" value="MAP7 DOMAIN-CONTAINING PROTEIN 3"/>
    <property type="match status" value="1"/>
</dbReference>
<keyword evidence="4" id="KW-0175">Coiled coil</keyword>
<dbReference type="Pfam" id="PF05672">
    <property type="entry name" value="MAP7"/>
    <property type="match status" value="1"/>
</dbReference>
<evidence type="ECO:0000256" key="1">
    <source>
        <dbReference type="ARBA" id="ARBA00004245"/>
    </source>
</evidence>
<dbReference type="GO" id="GO:0015630">
    <property type="term" value="C:microtubule cytoskeleton"/>
    <property type="evidence" value="ECO:0007669"/>
    <property type="project" value="InterPro"/>
</dbReference>
<sequence length="930" mass="103618">MADRAVAGGGSTSLRGLRERMVAEAQAIAEERRSQSGVSSLATHSPNIRSAVKPVIDGSVLKNDIKQKLAKERREERKRQEEANKELQLLEKERKAKLQYEKHLEEKQRKLREQKEKDERRRISAEEKRKQKLEEERERYKAVLSRTLERSNRMDQRQKRWSWEGLAMMNSENKPGKTENKRSSSLNRRDSKMHSSDDTGHVEDKPAHSFPNTTPENSLISRLLIPTIASVARSKSAASLSIPGKESPAVNKKYIPQYGPTPLRSHSSEELKTSSMHCKSTAKTPPDTKAEVTPLEKVETTLKAKVKVPPTPSSATSREELPKVKLDTTRRASVDRIPTMSSEATPEVNVDLSSVSTDATPGVSGMASTSSVSSDIFPEVSIDTSSEVSEETSPLTSVDVSPVVSLDTSPEVSTDASPVESVDFSPEGSIEASLEGVQVLSEASVEAGPKASVKESRKESEEDPPKVLVEASPQANVEEPPKEPPKKPEMNKQTTNPVIKKRPAGNIPRYKWPSSPTKERRPPSPITTVQNQKNRPPSPSPVLKQSQTPLSYKIVPVQRTLLVPNALGTFKKKREIVSKTANEFEAVSQKHMIHEDSGNKSTPGTMSAEEATKILAEKRRLAREQKDKKEEERLQKEVEQRKVADAAKRVDEAQVEQLSKCEDRPQEKETEKSRGPQPQEYQGTMQQKGEAKIKAHEEADKRKKEHERIMLQNLQERLERKKRIEEIMKRTRKTDTNVSKATRTSGNDTTEEDEADEEGDTGSDEDSLDGVRTSGIGNNGDSSTKLTMPCENATRTPQKLVLLQAKTSEVNEEQTSYFNGDMKTFRQQDPKDPSNHAEGSRPSTERTSTCTDKSGKAREAATSTQPTQSVITNQDWICNQAFDFAHHNTALPATESTRNSHSHNLRDSMPTHQSPQTPSDHENRSKPVSP</sequence>
<dbReference type="GO" id="GO:0000226">
    <property type="term" value="P:microtubule cytoskeleton organization"/>
    <property type="evidence" value="ECO:0007669"/>
    <property type="project" value="InterPro"/>
</dbReference>
<dbReference type="InParanoid" id="A0A6P6DHC2"/>
<feature type="compositionally biased region" description="Polar residues" evidence="6">
    <location>
        <begin position="382"/>
        <end position="399"/>
    </location>
</feature>
<protein>
    <submittedName>
        <fullName evidence="8">MAP7 domain-containing protein 3</fullName>
    </submittedName>
</protein>
<evidence type="ECO:0000256" key="4">
    <source>
        <dbReference type="ARBA" id="ARBA00023054"/>
    </source>
</evidence>
<dbReference type="FunCoup" id="A0A6P6DHC2">
    <property type="interactions" value="45"/>
</dbReference>
<feature type="compositionally biased region" description="Polar residues" evidence="6">
    <location>
        <begin position="35"/>
        <end position="48"/>
    </location>
</feature>
<feature type="compositionally biased region" description="Polar residues" evidence="6">
    <location>
        <begin position="406"/>
        <end position="416"/>
    </location>
</feature>
<dbReference type="OrthoDB" id="9950536at2759"/>
<dbReference type="Proteomes" id="UP000515203">
    <property type="component" value="Unplaced"/>
</dbReference>
<feature type="region of interest" description="Disordered" evidence="6">
    <location>
        <begin position="889"/>
        <end position="930"/>
    </location>
</feature>
<dbReference type="GeneID" id="101593269"/>
<feature type="region of interest" description="Disordered" evidence="6">
    <location>
        <begin position="101"/>
        <end position="218"/>
    </location>
</feature>
<feature type="compositionally biased region" description="Basic and acidic residues" evidence="6">
    <location>
        <begin position="317"/>
        <end position="334"/>
    </location>
</feature>
<dbReference type="AlphaFoldDB" id="A0A6P6DHC2"/>
<feature type="compositionally biased region" description="Basic and acidic residues" evidence="6">
    <location>
        <begin position="716"/>
        <end position="735"/>
    </location>
</feature>
<evidence type="ECO:0000256" key="3">
    <source>
        <dbReference type="ARBA" id="ARBA00022490"/>
    </source>
</evidence>
<keyword evidence="7" id="KW-1185">Reference proteome</keyword>
<feature type="compositionally biased region" description="Polar residues" evidence="6">
    <location>
        <begin position="273"/>
        <end position="283"/>
    </location>
</feature>
<name>A0A6P6DHC2_OCTDE</name>
<feature type="region of interest" description="Disordered" evidence="6">
    <location>
        <begin position="28"/>
        <end position="50"/>
    </location>
</feature>
<feature type="compositionally biased region" description="Basic and acidic residues" evidence="6">
    <location>
        <begin position="919"/>
        <end position="930"/>
    </location>
</feature>
<feature type="compositionally biased region" description="Basic and acidic residues" evidence="6">
    <location>
        <begin position="479"/>
        <end position="490"/>
    </location>
</feature>
<feature type="compositionally biased region" description="Basic and acidic residues" evidence="6">
    <location>
        <begin position="286"/>
        <end position="302"/>
    </location>
</feature>
<dbReference type="InterPro" id="IPR008604">
    <property type="entry name" value="MAP7_fam"/>
</dbReference>
<evidence type="ECO:0000313" key="7">
    <source>
        <dbReference type="Proteomes" id="UP000515203"/>
    </source>
</evidence>
<feature type="compositionally biased region" description="Polar residues" evidence="6">
    <location>
        <begin position="809"/>
        <end position="818"/>
    </location>
</feature>
<keyword evidence="3" id="KW-0963">Cytoplasm</keyword>
<feature type="compositionally biased region" description="Basic and acidic residues" evidence="6">
    <location>
        <begin position="659"/>
        <end position="674"/>
    </location>
</feature>
<dbReference type="PANTHER" id="PTHR15073">
    <property type="entry name" value="MICROTUBULE-ASSOCIATED PROTEIN"/>
    <property type="match status" value="1"/>
</dbReference>
<evidence type="ECO:0000256" key="2">
    <source>
        <dbReference type="ARBA" id="ARBA00007525"/>
    </source>
</evidence>
<proteinExistence type="inferred from homology"/>
<dbReference type="InterPro" id="IPR051483">
    <property type="entry name" value="MAP7_domain-containing"/>
</dbReference>
<comment type="similarity">
    <text evidence="2">Belongs to the MAP7 family.</text>
</comment>
<dbReference type="RefSeq" id="XP_023559053.1">
    <property type="nucleotide sequence ID" value="XM_023703285.1"/>
</dbReference>
<evidence type="ECO:0000256" key="5">
    <source>
        <dbReference type="ARBA" id="ARBA00023212"/>
    </source>
</evidence>
<feature type="compositionally biased region" description="Polar residues" evidence="6">
    <location>
        <begin position="526"/>
        <end position="535"/>
    </location>
</feature>
<feature type="compositionally biased region" description="Polar residues" evidence="6">
    <location>
        <begin position="861"/>
        <end position="870"/>
    </location>
</feature>
<feature type="region of interest" description="Disordered" evidence="6">
    <location>
        <begin position="809"/>
        <end position="870"/>
    </location>
</feature>
<feature type="compositionally biased region" description="Basic and acidic residues" evidence="6">
    <location>
        <begin position="823"/>
        <end position="839"/>
    </location>
</feature>
<evidence type="ECO:0000313" key="8">
    <source>
        <dbReference type="RefSeq" id="XP_023559053.1"/>
    </source>
</evidence>
<feature type="compositionally biased region" description="Basic and acidic residues" evidence="6">
    <location>
        <begin position="452"/>
        <end position="465"/>
    </location>
</feature>
<feature type="compositionally biased region" description="Basic and acidic residues" evidence="6">
    <location>
        <begin position="610"/>
        <end position="652"/>
    </location>
</feature>